<keyword evidence="2" id="KW-0547">Nucleotide-binding</keyword>
<dbReference type="GO" id="GO:0016887">
    <property type="term" value="F:ATP hydrolysis activity"/>
    <property type="evidence" value="ECO:0007669"/>
    <property type="project" value="InterPro"/>
</dbReference>
<accession>A0A1Z4BVM2</accession>
<keyword evidence="3" id="KW-1185">Reference proteome</keyword>
<keyword evidence="2" id="KW-0067">ATP-binding</keyword>
<dbReference type="KEGG" id="mpsy:CEK71_03815"/>
<dbReference type="PANTHER" id="PTHR43581">
    <property type="entry name" value="ATP/GTP PHOSPHATASE"/>
    <property type="match status" value="1"/>
</dbReference>
<reference evidence="2 3" key="1">
    <citation type="submission" date="2017-06" db="EMBL/GenBank/DDBJ databases">
        <title>Genome Sequencing of the methanotroph Methylovulum psychrotolerants str. HV10-M2 isolated from a high-altitude environment.</title>
        <authorList>
            <person name="Mateos-Rivera A."/>
        </authorList>
    </citation>
    <scope>NUCLEOTIDE SEQUENCE [LARGE SCALE GENOMIC DNA]</scope>
    <source>
        <strain evidence="2 3">HV10_M2</strain>
    </source>
</reference>
<protein>
    <submittedName>
        <fullName evidence="2">Spermidine/putrescine ABC transporter ATP-binding protein</fullName>
    </submittedName>
</protein>
<dbReference type="InterPro" id="IPR027417">
    <property type="entry name" value="P-loop_NTPase"/>
</dbReference>
<dbReference type="PANTHER" id="PTHR43581:SF2">
    <property type="entry name" value="EXCINUCLEASE ATPASE SUBUNIT"/>
    <property type="match status" value="1"/>
</dbReference>
<proteinExistence type="predicted"/>
<dbReference type="SUPFAM" id="SSF52540">
    <property type="entry name" value="P-loop containing nucleoside triphosphate hydrolases"/>
    <property type="match status" value="1"/>
</dbReference>
<dbReference type="Pfam" id="PF13304">
    <property type="entry name" value="AAA_21"/>
    <property type="match status" value="1"/>
</dbReference>
<name>A0A1Z4BVM2_9GAMM</name>
<evidence type="ECO:0000259" key="1">
    <source>
        <dbReference type="SMART" id="SM00382"/>
    </source>
</evidence>
<organism evidence="2 3">
    <name type="scientific">Methylovulum psychrotolerans</name>
    <dbReference type="NCBI Taxonomy" id="1704499"/>
    <lineage>
        <taxon>Bacteria</taxon>
        <taxon>Pseudomonadati</taxon>
        <taxon>Pseudomonadota</taxon>
        <taxon>Gammaproteobacteria</taxon>
        <taxon>Methylococcales</taxon>
        <taxon>Methylococcaceae</taxon>
        <taxon>Methylovulum</taxon>
    </lineage>
</organism>
<sequence>MDSEFICILFDVQHIKELFFRIELSNKLMCIVGKNSVGKTTLIRAIKNITSANTFAKTASPYIFKDTSCIRYIIDGTIYNFQYNPKLRVIDTKSIINEKIKRNIYAELPIPHGERFNHFQRLSEIDEELRKGISLKEYSTPDDLIEFLSRIYRSDRFENLKEIKIKGKRYYFILKENGFYIREDYLSSGEHFIINLYKIIKRKCKLIVIDEIDISLDASAQVNLIAELRRYCEQDGVNIVFTTHSLALMKTLKDSELFYMESNNSEVSLKEVPYNYIRSELFCFQGRWDKYILVEDVVLEQYLSHLINQKEMPLFFTYKIIYIGGASNVIDLMKRNEKACFFSSPENVISILDGDKKEECKNNQNVFFIPFESVEKQLSKHYRKTNRDGLPEVTETYKGKKEKDRIKKLYEDFTYQGYQHSAVMTNTQIFDFINERKKNEVEQFKKELIGFLQK</sequence>
<dbReference type="Gene3D" id="3.40.50.300">
    <property type="entry name" value="P-loop containing nucleotide triphosphate hydrolases"/>
    <property type="match status" value="1"/>
</dbReference>
<feature type="domain" description="AAA+ ATPase" evidence="1">
    <location>
        <begin position="25"/>
        <end position="271"/>
    </location>
</feature>
<dbReference type="GO" id="GO:0005524">
    <property type="term" value="F:ATP binding"/>
    <property type="evidence" value="ECO:0007669"/>
    <property type="project" value="UniProtKB-KW"/>
</dbReference>
<evidence type="ECO:0000313" key="3">
    <source>
        <dbReference type="Proteomes" id="UP000197019"/>
    </source>
</evidence>
<dbReference type="OrthoDB" id="7024727at2"/>
<dbReference type="RefSeq" id="WP_088618142.1">
    <property type="nucleotide sequence ID" value="NZ_CP022129.1"/>
</dbReference>
<dbReference type="AlphaFoldDB" id="A0A1Z4BVM2"/>
<dbReference type="InterPro" id="IPR003593">
    <property type="entry name" value="AAA+_ATPase"/>
</dbReference>
<dbReference type="InterPro" id="IPR003959">
    <property type="entry name" value="ATPase_AAA_core"/>
</dbReference>
<dbReference type="SMART" id="SM00382">
    <property type="entry name" value="AAA"/>
    <property type="match status" value="1"/>
</dbReference>
<dbReference type="InterPro" id="IPR051396">
    <property type="entry name" value="Bact_Antivir_Def_Nuclease"/>
</dbReference>
<dbReference type="EMBL" id="CP022129">
    <property type="protein sequence ID" value="ASF45259.1"/>
    <property type="molecule type" value="Genomic_DNA"/>
</dbReference>
<evidence type="ECO:0000313" key="2">
    <source>
        <dbReference type="EMBL" id="ASF45259.1"/>
    </source>
</evidence>
<gene>
    <name evidence="2" type="ORF">CEK71_03815</name>
</gene>
<dbReference type="Proteomes" id="UP000197019">
    <property type="component" value="Chromosome"/>
</dbReference>